<feature type="non-terminal residue" evidence="1">
    <location>
        <position position="1"/>
    </location>
</feature>
<dbReference type="Gene3D" id="3.90.228.20">
    <property type="match status" value="1"/>
</dbReference>
<comment type="caution">
    <text evidence="1">The sequence shown here is derived from an EMBL/GenBank/DDBJ whole genome shotgun (WGS) entry which is preliminary data.</text>
</comment>
<dbReference type="InterPro" id="IPR013035">
    <property type="entry name" value="PEP_carboxykinase_C"/>
</dbReference>
<protein>
    <recommendedName>
        <fullName evidence="2">Phosphoenolpyruvate carboxykinase C-terminal P-loop domain-containing protein</fullName>
    </recommendedName>
</protein>
<gene>
    <name evidence="1" type="ORF">S01H1_04821</name>
</gene>
<reference evidence="1" key="1">
    <citation type="journal article" date="2014" name="Front. Microbiol.">
        <title>High frequency of phylogenetically diverse reductive dehalogenase-homologous genes in deep subseafloor sedimentary metagenomes.</title>
        <authorList>
            <person name="Kawai M."/>
            <person name="Futagami T."/>
            <person name="Toyoda A."/>
            <person name="Takaki Y."/>
            <person name="Nishi S."/>
            <person name="Hori S."/>
            <person name="Arai W."/>
            <person name="Tsubouchi T."/>
            <person name="Morono Y."/>
            <person name="Uchiyama I."/>
            <person name="Ito T."/>
            <person name="Fujiyama A."/>
            <person name="Inagaki F."/>
            <person name="Takami H."/>
        </authorList>
    </citation>
    <scope>NUCLEOTIDE SEQUENCE</scope>
    <source>
        <strain evidence="1">Expedition CK06-06</strain>
    </source>
</reference>
<accession>X0S0Z5</accession>
<dbReference type="SUPFAM" id="SSF53795">
    <property type="entry name" value="PEP carboxykinase-like"/>
    <property type="match status" value="1"/>
</dbReference>
<name>X0S0Z5_9ZZZZ</name>
<sequence length="85" mass="9715">TRQMVKAALDGTLEKSSFVEEKVFGLKIPEECQDVPKEILNPVQAWKNKSDYLEKAKELANKFRENFQQFAKDCKPETVEAGPKV</sequence>
<dbReference type="GO" id="GO:0006094">
    <property type="term" value="P:gluconeogenesis"/>
    <property type="evidence" value="ECO:0007669"/>
    <property type="project" value="InterPro"/>
</dbReference>
<dbReference type="InterPro" id="IPR001272">
    <property type="entry name" value="PEP_carboxykinase_ATP"/>
</dbReference>
<evidence type="ECO:0000313" key="1">
    <source>
        <dbReference type="EMBL" id="GAF68941.1"/>
    </source>
</evidence>
<dbReference type="GO" id="GO:0005829">
    <property type="term" value="C:cytosol"/>
    <property type="evidence" value="ECO:0007669"/>
    <property type="project" value="TreeGrafter"/>
</dbReference>
<dbReference type="GO" id="GO:0004612">
    <property type="term" value="F:phosphoenolpyruvate carboxykinase (ATP) activity"/>
    <property type="evidence" value="ECO:0007669"/>
    <property type="project" value="InterPro"/>
</dbReference>
<dbReference type="EMBL" id="BARS01002527">
    <property type="protein sequence ID" value="GAF68941.1"/>
    <property type="molecule type" value="Genomic_DNA"/>
</dbReference>
<dbReference type="Pfam" id="PF01293">
    <property type="entry name" value="PEPCK_ATP"/>
    <property type="match status" value="1"/>
</dbReference>
<dbReference type="PANTHER" id="PTHR30031">
    <property type="entry name" value="PHOSPHOENOLPYRUVATE CARBOXYKINASE ATP"/>
    <property type="match status" value="1"/>
</dbReference>
<dbReference type="GO" id="GO:0005524">
    <property type="term" value="F:ATP binding"/>
    <property type="evidence" value="ECO:0007669"/>
    <property type="project" value="InterPro"/>
</dbReference>
<proteinExistence type="predicted"/>
<evidence type="ECO:0008006" key="2">
    <source>
        <dbReference type="Google" id="ProtNLM"/>
    </source>
</evidence>
<dbReference type="AlphaFoldDB" id="X0S0Z5"/>
<dbReference type="PANTHER" id="PTHR30031:SF0">
    <property type="entry name" value="PHOSPHOENOLPYRUVATE CARBOXYKINASE (ATP)"/>
    <property type="match status" value="1"/>
</dbReference>
<organism evidence="1">
    <name type="scientific">marine sediment metagenome</name>
    <dbReference type="NCBI Taxonomy" id="412755"/>
    <lineage>
        <taxon>unclassified sequences</taxon>
        <taxon>metagenomes</taxon>
        <taxon>ecological metagenomes</taxon>
    </lineage>
</organism>